<comment type="subcellular location">
    <subcellularLocation>
        <location evidence="10">Cell membrane</location>
        <topology evidence="10">Peripheral membrane protein</topology>
        <orientation evidence="10">Cytoplasmic side</orientation>
    </subcellularLocation>
</comment>
<reference evidence="14 15" key="1">
    <citation type="submission" date="2020-04" db="EMBL/GenBank/DDBJ databases">
        <title>Usitatibacter rugosus gen. nov., sp. nov. and Usitatibacter palustris sp. nov., novel members of Usitatibacteraceae fam. nov. within the order Nitrosomonadales isolated from soil.</title>
        <authorList>
            <person name="Huber K.J."/>
            <person name="Neumann-Schaal M."/>
            <person name="Geppert A."/>
            <person name="Luckner M."/>
            <person name="Wanner G."/>
            <person name="Overmann J."/>
        </authorList>
    </citation>
    <scope>NUCLEOTIDE SEQUENCE [LARGE SCALE GENOMIC DNA]</scope>
    <source>
        <strain evidence="14 15">Swamp67</strain>
    </source>
</reference>
<dbReference type="GO" id="GO:0071555">
    <property type="term" value="P:cell wall organization"/>
    <property type="evidence" value="ECO:0007669"/>
    <property type="project" value="UniProtKB-KW"/>
</dbReference>
<dbReference type="GO" id="GO:0051301">
    <property type="term" value="P:cell division"/>
    <property type="evidence" value="ECO:0007669"/>
    <property type="project" value="UniProtKB-KW"/>
</dbReference>
<accession>A0A6M4H5Q4</accession>
<dbReference type="HAMAP" id="MF_00033">
    <property type="entry name" value="MurG"/>
    <property type="match status" value="1"/>
</dbReference>
<dbReference type="InParanoid" id="A0A6M4H5Q4"/>
<dbReference type="GO" id="GO:0008360">
    <property type="term" value="P:regulation of cell shape"/>
    <property type="evidence" value="ECO:0007669"/>
    <property type="project" value="UniProtKB-KW"/>
</dbReference>
<feature type="binding site" evidence="10">
    <location>
        <position position="207"/>
    </location>
    <ligand>
        <name>UDP-N-acetyl-alpha-D-glucosamine</name>
        <dbReference type="ChEBI" id="CHEBI:57705"/>
    </ligand>
</feature>
<dbReference type="EMBL" id="CP053073">
    <property type="protein sequence ID" value="QJR13854.1"/>
    <property type="molecule type" value="Genomic_DNA"/>
</dbReference>
<evidence type="ECO:0000313" key="15">
    <source>
        <dbReference type="Proteomes" id="UP000503096"/>
    </source>
</evidence>
<dbReference type="UniPathway" id="UPA00219"/>
<evidence type="ECO:0000256" key="10">
    <source>
        <dbReference type="HAMAP-Rule" id="MF_00033"/>
    </source>
</evidence>
<evidence type="ECO:0000256" key="7">
    <source>
        <dbReference type="ARBA" id="ARBA00023136"/>
    </source>
</evidence>
<evidence type="ECO:0000256" key="6">
    <source>
        <dbReference type="ARBA" id="ARBA00022984"/>
    </source>
</evidence>
<evidence type="ECO:0000256" key="4">
    <source>
        <dbReference type="ARBA" id="ARBA00022679"/>
    </source>
</evidence>
<evidence type="ECO:0000256" key="11">
    <source>
        <dbReference type="SAM" id="Phobius"/>
    </source>
</evidence>
<feature type="domain" description="Glycosyl transferase family 28 C-terminal" evidence="13">
    <location>
        <begin position="201"/>
        <end position="353"/>
    </location>
</feature>
<comment type="similarity">
    <text evidence="10">Belongs to the glycosyltransferase 28 family. MurG subfamily.</text>
</comment>
<evidence type="ECO:0000256" key="5">
    <source>
        <dbReference type="ARBA" id="ARBA00022960"/>
    </source>
</evidence>
<organism evidence="14 15">
    <name type="scientific">Usitatibacter palustris</name>
    <dbReference type="NCBI Taxonomy" id="2732487"/>
    <lineage>
        <taxon>Bacteria</taxon>
        <taxon>Pseudomonadati</taxon>
        <taxon>Pseudomonadota</taxon>
        <taxon>Betaproteobacteria</taxon>
        <taxon>Nitrosomonadales</taxon>
        <taxon>Usitatibacteraceae</taxon>
        <taxon>Usitatibacter</taxon>
    </lineage>
</organism>
<dbReference type="PANTHER" id="PTHR21015:SF22">
    <property type="entry name" value="GLYCOSYLTRANSFERASE"/>
    <property type="match status" value="1"/>
</dbReference>
<dbReference type="Pfam" id="PF03033">
    <property type="entry name" value="Glyco_transf_28"/>
    <property type="match status" value="1"/>
</dbReference>
<dbReference type="Proteomes" id="UP000503096">
    <property type="component" value="Chromosome"/>
</dbReference>
<keyword evidence="9 10" id="KW-0961">Cell wall biogenesis/degradation</keyword>
<feature type="binding site" evidence="10">
    <location>
        <position position="306"/>
    </location>
    <ligand>
        <name>UDP-N-acetyl-alpha-D-glucosamine</name>
        <dbReference type="ChEBI" id="CHEBI:57705"/>
    </ligand>
</feature>
<evidence type="ECO:0000256" key="2">
    <source>
        <dbReference type="ARBA" id="ARBA00022618"/>
    </source>
</evidence>
<comment type="catalytic activity">
    <reaction evidence="10">
        <text>di-trans,octa-cis-undecaprenyl diphospho-N-acetyl-alpha-D-muramoyl-L-alanyl-D-glutamyl-meso-2,6-diaminopimeloyl-D-alanyl-D-alanine + UDP-N-acetyl-alpha-D-glucosamine = di-trans,octa-cis-undecaprenyl diphospho-[N-acetyl-alpha-D-glucosaminyl-(1-&gt;4)]-N-acetyl-alpha-D-muramoyl-L-alanyl-D-glutamyl-meso-2,6-diaminopimeloyl-D-alanyl-D-alanine + UDP + H(+)</text>
        <dbReference type="Rhea" id="RHEA:31227"/>
        <dbReference type="ChEBI" id="CHEBI:15378"/>
        <dbReference type="ChEBI" id="CHEBI:57705"/>
        <dbReference type="ChEBI" id="CHEBI:58223"/>
        <dbReference type="ChEBI" id="CHEBI:61387"/>
        <dbReference type="ChEBI" id="CHEBI:61388"/>
        <dbReference type="EC" id="2.4.1.227"/>
    </reaction>
</comment>
<evidence type="ECO:0000313" key="14">
    <source>
        <dbReference type="EMBL" id="QJR13854.1"/>
    </source>
</evidence>
<comment type="function">
    <text evidence="10">Cell wall formation. Catalyzes the transfer of a GlcNAc subunit on undecaprenyl-pyrophosphoryl-MurNAc-pentapeptide (lipid intermediate I) to form undecaprenyl-pyrophosphoryl-MurNAc-(pentapeptide)GlcNAc (lipid intermediate II).</text>
</comment>
<keyword evidence="2 10" id="KW-0132">Cell division</keyword>
<sequence>MSAPGKRTILVMAAGTGGHVFPGLAIAAELAARGWDVAWMGTPKGMENALVAKAGYPMTHVSMSGIRGKGLLSYVFLPLKILIAFWQATVAIFRVRPHVVLSMGGYVAFPGGMMAVLWGRPLVVHEPGAVAGITNRALALVADRVVVGLEGAFDRPIAHALARHLPKPARVENLGTPVRAEIEAVPSPEARLAGREGRLRLLVVGGSLGAQTMNDLVLATLKSMGAEERPEVVHQAGAKLHDALSTQYREAGVAAEVVPFIDDMAARYAWCDVLICRSGAVTVAEIGTAGIAAILFPLPWFVADEQKANANFLAAKDAGIALDQLATTPDSLATVLRGLTREKLRDTASRARALGRPGAAAHCADLCEELARAA</sequence>
<feature type="transmembrane region" description="Helical" evidence="11">
    <location>
        <begin position="100"/>
        <end position="119"/>
    </location>
</feature>
<dbReference type="FunCoup" id="A0A6M4H5Q4">
    <property type="interactions" value="325"/>
</dbReference>
<keyword evidence="5 10" id="KW-0133">Cell shape</keyword>
<name>A0A6M4H5Q4_9PROT</name>
<evidence type="ECO:0000256" key="1">
    <source>
        <dbReference type="ARBA" id="ARBA00022475"/>
    </source>
</evidence>
<dbReference type="InterPro" id="IPR006009">
    <property type="entry name" value="GlcNAc_MurG"/>
</dbReference>
<dbReference type="InterPro" id="IPR004276">
    <property type="entry name" value="GlycoTrans_28_N"/>
</dbReference>
<keyword evidence="11" id="KW-1133">Transmembrane helix</keyword>
<dbReference type="Pfam" id="PF04101">
    <property type="entry name" value="Glyco_tran_28_C"/>
    <property type="match status" value="1"/>
</dbReference>
<keyword evidence="8 10" id="KW-0131">Cell cycle</keyword>
<evidence type="ECO:0000256" key="9">
    <source>
        <dbReference type="ARBA" id="ARBA00023316"/>
    </source>
</evidence>
<keyword evidence="3 10" id="KW-0328">Glycosyltransferase</keyword>
<dbReference type="SUPFAM" id="SSF53756">
    <property type="entry name" value="UDP-Glycosyltransferase/glycogen phosphorylase"/>
    <property type="match status" value="1"/>
</dbReference>
<dbReference type="KEGG" id="upl:DSM104440_00644"/>
<feature type="transmembrane region" description="Helical" evidence="11">
    <location>
        <begin position="71"/>
        <end position="93"/>
    </location>
</feature>
<proteinExistence type="inferred from homology"/>
<dbReference type="PANTHER" id="PTHR21015">
    <property type="entry name" value="UDP-N-ACETYLGLUCOSAMINE--N-ACETYLMURAMYL-(PENTAPEPTIDE) PYROPHOSPHORYL-UNDECAPRENOL N-ACETYLGLUCOSAMINE TRANSFERASE 1"/>
    <property type="match status" value="1"/>
</dbReference>
<feature type="domain" description="Glycosyltransferase family 28 N-terminal" evidence="12">
    <location>
        <begin position="9"/>
        <end position="146"/>
    </location>
</feature>
<keyword evidence="11" id="KW-0812">Transmembrane</keyword>
<dbReference type="CDD" id="cd03785">
    <property type="entry name" value="GT28_MurG"/>
    <property type="match status" value="1"/>
</dbReference>
<dbReference type="Gene3D" id="3.40.50.2000">
    <property type="entry name" value="Glycogen Phosphorylase B"/>
    <property type="match status" value="2"/>
</dbReference>
<evidence type="ECO:0000256" key="8">
    <source>
        <dbReference type="ARBA" id="ARBA00023306"/>
    </source>
</evidence>
<gene>
    <name evidence="10 14" type="primary">murG</name>
    <name evidence="14" type="ORF">DSM104440_00644</name>
</gene>
<dbReference type="GO" id="GO:0050511">
    <property type="term" value="F:undecaprenyldiphospho-muramoylpentapeptide beta-N-acetylglucosaminyltransferase activity"/>
    <property type="evidence" value="ECO:0007669"/>
    <property type="project" value="UniProtKB-UniRule"/>
</dbReference>
<evidence type="ECO:0000259" key="12">
    <source>
        <dbReference type="Pfam" id="PF03033"/>
    </source>
</evidence>
<dbReference type="RefSeq" id="WP_246212085.1">
    <property type="nucleotide sequence ID" value="NZ_CP053073.1"/>
</dbReference>
<dbReference type="AlphaFoldDB" id="A0A6M4H5Q4"/>
<dbReference type="GO" id="GO:0005886">
    <property type="term" value="C:plasma membrane"/>
    <property type="evidence" value="ECO:0007669"/>
    <property type="project" value="UniProtKB-SubCell"/>
</dbReference>
<feature type="binding site" evidence="10">
    <location>
        <position position="261"/>
    </location>
    <ligand>
        <name>UDP-N-acetyl-alpha-D-glucosamine</name>
        <dbReference type="ChEBI" id="CHEBI:57705"/>
    </ligand>
</feature>
<evidence type="ECO:0000256" key="3">
    <source>
        <dbReference type="ARBA" id="ARBA00022676"/>
    </source>
</evidence>
<keyword evidence="15" id="KW-1185">Reference proteome</keyword>
<feature type="binding site" evidence="10">
    <location>
        <begin position="16"/>
        <end position="18"/>
    </location>
    <ligand>
        <name>UDP-N-acetyl-alpha-D-glucosamine</name>
        <dbReference type="ChEBI" id="CHEBI:57705"/>
    </ligand>
</feature>
<comment type="pathway">
    <text evidence="10">Cell wall biogenesis; peptidoglycan biosynthesis.</text>
</comment>
<feature type="binding site" evidence="10">
    <location>
        <position position="179"/>
    </location>
    <ligand>
        <name>UDP-N-acetyl-alpha-D-glucosamine</name>
        <dbReference type="ChEBI" id="CHEBI:57705"/>
    </ligand>
</feature>
<dbReference type="InterPro" id="IPR007235">
    <property type="entry name" value="Glyco_trans_28_C"/>
</dbReference>
<dbReference type="EC" id="2.4.1.227" evidence="10"/>
<comment type="caution">
    <text evidence="10">Lacks conserved residue(s) required for the propagation of feature annotation.</text>
</comment>
<keyword evidence="1 10" id="KW-1003">Cell membrane</keyword>
<keyword evidence="7 10" id="KW-0472">Membrane</keyword>
<protein>
    <recommendedName>
        <fullName evidence="10">UDP-N-acetylglucosamine--N-acetylmuramyl-(pentapeptide) pyrophosphoryl-undecaprenol N-acetylglucosamine transferase</fullName>
        <ecNumber evidence="10">2.4.1.227</ecNumber>
    </recommendedName>
    <alternativeName>
        <fullName evidence="10">Undecaprenyl-PP-MurNAc-pentapeptide-UDPGlcNAc GlcNAc transferase</fullName>
    </alternativeName>
</protein>
<evidence type="ECO:0000259" key="13">
    <source>
        <dbReference type="Pfam" id="PF04101"/>
    </source>
</evidence>
<keyword evidence="6 10" id="KW-0573">Peptidoglycan synthesis</keyword>
<dbReference type="GO" id="GO:0005975">
    <property type="term" value="P:carbohydrate metabolic process"/>
    <property type="evidence" value="ECO:0007669"/>
    <property type="project" value="InterPro"/>
</dbReference>
<keyword evidence="4 10" id="KW-0808">Transferase</keyword>
<dbReference type="NCBIfam" id="TIGR01133">
    <property type="entry name" value="murG"/>
    <property type="match status" value="1"/>
</dbReference>
<dbReference type="GO" id="GO:0009252">
    <property type="term" value="P:peptidoglycan biosynthetic process"/>
    <property type="evidence" value="ECO:0007669"/>
    <property type="project" value="UniProtKB-UniRule"/>
</dbReference>